<sequence>MQKGSAYPYLDSLYQVYNELPSSQPRYYKERITLLNAISDYEIHENPLNALPLIDTLAHLYQLIGDDAMYYRERYRRKGFLYATAHHRLKALESYQKYVKYCKKESTDDAYFLLDIGNIYYEFTLYNMAKIYYQEAEAIFERHQFYRGLGTIYSNYSLIAQKQNQIDSALFYIEKTLQVQESDTEDRDLLQVAHTYQVLGRIYSEKLKNYPLAIQYYQKSLTIFRDRSLHKNPNRYNQIISYWPSTTMHLGKAYYANNQFDSATYCIENALQIVNDLEKDHIYTFIAVNIAEMYLQQKKLEAAQVLLLNVEDIAIKIGDNTSLEHCYKLFKQLHEEKEEYKKVIHYAHLYETLRDSIQKEQDAFFMTTDGLLKHEKNERIAQQEQIIRSEKTVRQGLYVILFLTGVILMISLFLGAELHRKNKDIERYANDLKANNKIKEIILSVIGHDLRSPFGVITNISGLLQKNLKEKNYKALNKLTDLLYDSSKKAYSMVDELMQWTTLQKSTPVVKRETVDVRTVIQETIHQLGALLEQGNIAIKVNVEAIHCWTDPALMQIILRNILTNAIKYTPYGGAIIIQTKWEEGAYVLQIEDGGAGIDAALLKRIFSAKNSLEVVKDASGLGLVIVLDLCKKIDWDIQVFNKKGSGAVFELSNLILSEEPILNKPTVEQQEASVHVLTLSNANKLILAPYLQALLTCEVYEATKVRKIIRQIEVENEEIANWLKRLEMIINQHDIQNYQSFLKGST</sequence>
<dbReference type="GO" id="GO:0000156">
    <property type="term" value="F:phosphorelay response regulator activity"/>
    <property type="evidence" value="ECO:0007669"/>
    <property type="project" value="TreeGrafter"/>
</dbReference>
<organism evidence="10">
    <name type="scientific">uncultured Aureispira sp</name>
    <dbReference type="NCBI Taxonomy" id="1331704"/>
    <lineage>
        <taxon>Bacteria</taxon>
        <taxon>Pseudomonadati</taxon>
        <taxon>Bacteroidota</taxon>
        <taxon>Saprospiria</taxon>
        <taxon>Saprospirales</taxon>
        <taxon>Saprospiraceae</taxon>
        <taxon>Aureispira</taxon>
        <taxon>environmental samples</taxon>
    </lineage>
</organism>
<dbReference type="GO" id="GO:0007234">
    <property type="term" value="P:osmosensory signaling via phosphorelay pathway"/>
    <property type="evidence" value="ECO:0007669"/>
    <property type="project" value="TreeGrafter"/>
</dbReference>
<evidence type="ECO:0000256" key="8">
    <source>
        <dbReference type="SAM" id="Phobius"/>
    </source>
</evidence>
<dbReference type="EC" id="2.7.13.3" evidence="2"/>
<dbReference type="InterPro" id="IPR050351">
    <property type="entry name" value="BphY/WalK/GraS-like"/>
</dbReference>
<dbReference type="AlphaFoldDB" id="A0A6S6SSE0"/>
<keyword evidence="8" id="KW-0472">Membrane</keyword>
<evidence type="ECO:0000256" key="7">
    <source>
        <dbReference type="ARBA" id="ARBA00023012"/>
    </source>
</evidence>
<dbReference type="InterPro" id="IPR011990">
    <property type="entry name" value="TPR-like_helical_dom_sf"/>
</dbReference>
<dbReference type="GO" id="GO:0005524">
    <property type="term" value="F:ATP binding"/>
    <property type="evidence" value="ECO:0007669"/>
    <property type="project" value="UniProtKB-KW"/>
</dbReference>
<dbReference type="InterPro" id="IPR036097">
    <property type="entry name" value="HisK_dim/P_sf"/>
</dbReference>
<dbReference type="PROSITE" id="PS50109">
    <property type="entry name" value="HIS_KIN"/>
    <property type="match status" value="1"/>
</dbReference>
<dbReference type="SUPFAM" id="SSF48452">
    <property type="entry name" value="TPR-like"/>
    <property type="match status" value="2"/>
</dbReference>
<keyword evidence="5 10" id="KW-0418">Kinase</keyword>
<keyword evidence="3" id="KW-0808">Transferase</keyword>
<keyword evidence="8" id="KW-0812">Transmembrane</keyword>
<name>A0A6S6SSE0_9BACT</name>
<keyword evidence="6" id="KW-0067">ATP-binding</keyword>
<dbReference type="SUPFAM" id="SSF55874">
    <property type="entry name" value="ATPase domain of HSP90 chaperone/DNA topoisomerase II/histidine kinase"/>
    <property type="match status" value="1"/>
</dbReference>
<keyword evidence="4" id="KW-0547">Nucleotide-binding</keyword>
<evidence type="ECO:0000256" key="3">
    <source>
        <dbReference type="ARBA" id="ARBA00022679"/>
    </source>
</evidence>
<dbReference type="Pfam" id="PF13424">
    <property type="entry name" value="TPR_12"/>
    <property type="match status" value="1"/>
</dbReference>
<dbReference type="GO" id="GO:0000155">
    <property type="term" value="F:phosphorelay sensor kinase activity"/>
    <property type="evidence" value="ECO:0007669"/>
    <property type="project" value="InterPro"/>
</dbReference>
<dbReference type="Pfam" id="PF02518">
    <property type="entry name" value="HATPase_c"/>
    <property type="match status" value="1"/>
</dbReference>
<comment type="catalytic activity">
    <reaction evidence="1">
        <text>ATP + protein L-histidine = ADP + protein N-phospho-L-histidine.</text>
        <dbReference type="EC" id="2.7.13.3"/>
    </reaction>
</comment>
<proteinExistence type="predicted"/>
<evidence type="ECO:0000256" key="2">
    <source>
        <dbReference type="ARBA" id="ARBA00012438"/>
    </source>
</evidence>
<feature type="domain" description="Histidine kinase" evidence="9">
    <location>
        <begin position="445"/>
        <end position="658"/>
    </location>
</feature>
<dbReference type="SUPFAM" id="SSF47384">
    <property type="entry name" value="Homodimeric domain of signal transducing histidine kinase"/>
    <property type="match status" value="1"/>
</dbReference>
<evidence type="ECO:0000256" key="4">
    <source>
        <dbReference type="ARBA" id="ARBA00022741"/>
    </source>
</evidence>
<dbReference type="SMART" id="SM00387">
    <property type="entry name" value="HATPase_c"/>
    <property type="match status" value="1"/>
</dbReference>
<dbReference type="PANTHER" id="PTHR42878">
    <property type="entry name" value="TWO-COMPONENT HISTIDINE KINASE"/>
    <property type="match status" value="1"/>
</dbReference>
<evidence type="ECO:0000256" key="5">
    <source>
        <dbReference type="ARBA" id="ARBA00022777"/>
    </source>
</evidence>
<evidence type="ECO:0000256" key="1">
    <source>
        <dbReference type="ARBA" id="ARBA00000085"/>
    </source>
</evidence>
<dbReference type="Gene3D" id="1.25.40.10">
    <property type="entry name" value="Tetratricopeptide repeat domain"/>
    <property type="match status" value="2"/>
</dbReference>
<dbReference type="InterPro" id="IPR003594">
    <property type="entry name" value="HATPase_dom"/>
</dbReference>
<dbReference type="Gene3D" id="1.10.287.130">
    <property type="match status" value="1"/>
</dbReference>
<gene>
    <name evidence="10" type="ORF">HELGO_WM39969</name>
</gene>
<evidence type="ECO:0000313" key="10">
    <source>
        <dbReference type="EMBL" id="CAA6813429.1"/>
    </source>
</evidence>
<dbReference type="InterPro" id="IPR019734">
    <property type="entry name" value="TPR_rpt"/>
</dbReference>
<dbReference type="SMART" id="SM00028">
    <property type="entry name" value="TPR"/>
    <property type="match status" value="4"/>
</dbReference>
<keyword evidence="7" id="KW-0902">Two-component regulatory system</keyword>
<dbReference type="Gene3D" id="3.30.565.10">
    <property type="entry name" value="Histidine kinase-like ATPase, C-terminal domain"/>
    <property type="match status" value="1"/>
</dbReference>
<dbReference type="InterPro" id="IPR036890">
    <property type="entry name" value="HATPase_C_sf"/>
</dbReference>
<keyword evidence="8" id="KW-1133">Transmembrane helix</keyword>
<evidence type="ECO:0000259" key="9">
    <source>
        <dbReference type="PROSITE" id="PS50109"/>
    </source>
</evidence>
<accession>A0A6S6SSE0</accession>
<dbReference type="InterPro" id="IPR005467">
    <property type="entry name" value="His_kinase_dom"/>
</dbReference>
<dbReference type="GO" id="GO:0030295">
    <property type="term" value="F:protein kinase activator activity"/>
    <property type="evidence" value="ECO:0007669"/>
    <property type="project" value="TreeGrafter"/>
</dbReference>
<reference evidence="10" key="1">
    <citation type="submission" date="2020-01" db="EMBL/GenBank/DDBJ databases">
        <authorList>
            <person name="Meier V. D."/>
            <person name="Meier V D."/>
        </authorList>
    </citation>
    <scope>NUCLEOTIDE SEQUENCE</scope>
    <source>
        <strain evidence="10">HLG_WM_MAG_10</strain>
    </source>
</reference>
<feature type="transmembrane region" description="Helical" evidence="8">
    <location>
        <begin position="396"/>
        <end position="416"/>
    </location>
</feature>
<protein>
    <recommendedName>
        <fullName evidence="2">histidine kinase</fullName>
        <ecNumber evidence="2">2.7.13.3</ecNumber>
    </recommendedName>
</protein>
<evidence type="ECO:0000256" key="6">
    <source>
        <dbReference type="ARBA" id="ARBA00022840"/>
    </source>
</evidence>
<dbReference type="PANTHER" id="PTHR42878:SF7">
    <property type="entry name" value="SENSOR HISTIDINE KINASE GLRK"/>
    <property type="match status" value="1"/>
</dbReference>
<dbReference type="EMBL" id="CACVAQ010000200">
    <property type="protein sequence ID" value="CAA6813429.1"/>
    <property type="molecule type" value="Genomic_DNA"/>
</dbReference>